<dbReference type="PRINTS" id="PR00039">
    <property type="entry name" value="HTHLYSR"/>
</dbReference>
<dbReference type="CDD" id="cd08417">
    <property type="entry name" value="PBP2_Nitroaromatics_like"/>
    <property type="match status" value="1"/>
</dbReference>
<dbReference type="PROSITE" id="PS50931">
    <property type="entry name" value="HTH_LYSR"/>
    <property type="match status" value="1"/>
</dbReference>
<organism evidence="6 7">
    <name type="scientific">Lentzea pudingi</name>
    <dbReference type="NCBI Taxonomy" id="1789439"/>
    <lineage>
        <taxon>Bacteria</taxon>
        <taxon>Bacillati</taxon>
        <taxon>Actinomycetota</taxon>
        <taxon>Actinomycetes</taxon>
        <taxon>Pseudonocardiales</taxon>
        <taxon>Pseudonocardiaceae</taxon>
        <taxon>Lentzea</taxon>
    </lineage>
</organism>
<name>A0ABQ2HYT5_9PSEU</name>
<sequence length="304" mass="33288">MRTTIDLNLLNALDALLDERSVTRAGRRIGLSQPAMSDALGRLRRHFGDELLVRVGNRYELTPLGASLRASSAAAVELVDQTFRIAESFDPATCEREFTLLASDYAAGVLGSHLIAAVRGQAPGARLRFGRIPAEEPETTITPHARNVDGFVLPRGIAVEGFPGVTLFRDRWVCALSDDNPAALQPLTVEVLASLPWVLHELAERATSIMGTLRAHGLRPEVEVVVDQFSLVADLVRESKRACVVQERLLAGKATSAGLQLLPLPFDVAPVVETFWWHPVHTRDPAHRWLRDQVVAAGRLIERG</sequence>
<keyword evidence="7" id="KW-1185">Reference proteome</keyword>
<dbReference type="SUPFAM" id="SSF53850">
    <property type="entry name" value="Periplasmic binding protein-like II"/>
    <property type="match status" value="1"/>
</dbReference>
<evidence type="ECO:0000313" key="7">
    <source>
        <dbReference type="Proteomes" id="UP000597656"/>
    </source>
</evidence>
<feature type="domain" description="HTH lysR-type" evidence="5">
    <location>
        <begin position="5"/>
        <end position="62"/>
    </location>
</feature>
<keyword evidence="3" id="KW-0238">DNA-binding</keyword>
<comment type="similarity">
    <text evidence="1">Belongs to the LysR transcriptional regulatory family.</text>
</comment>
<evidence type="ECO:0000256" key="4">
    <source>
        <dbReference type="ARBA" id="ARBA00023163"/>
    </source>
</evidence>
<protein>
    <submittedName>
        <fullName evidence="6">LysR family transcriptional regulator</fullName>
    </submittedName>
</protein>
<dbReference type="InterPro" id="IPR050389">
    <property type="entry name" value="LysR-type_TF"/>
</dbReference>
<dbReference type="EMBL" id="BMNC01000004">
    <property type="protein sequence ID" value="GGM94762.1"/>
    <property type="molecule type" value="Genomic_DNA"/>
</dbReference>
<keyword evidence="2" id="KW-0805">Transcription regulation</keyword>
<dbReference type="InterPro" id="IPR000847">
    <property type="entry name" value="LysR_HTH_N"/>
</dbReference>
<evidence type="ECO:0000313" key="6">
    <source>
        <dbReference type="EMBL" id="GGM94762.1"/>
    </source>
</evidence>
<keyword evidence="4" id="KW-0804">Transcription</keyword>
<dbReference type="Pfam" id="PF00126">
    <property type="entry name" value="HTH_1"/>
    <property type="match status" value="1"/>
</dbReference>
<proteinExistence type="inferred from homology"/>
<evidence type="ECO:0000256" key="1">
    <source>
        <dbReference type="ARBA" id="ARBA00009437"/>
    </source>
</evidence>
<evidence type="ECO:0000259" key="5">
    <source>
        <dbReference type="PROSITE" id="PS50931"/>
    </source>
</evidence>
<evidence type="ECO:0000256" key="3">
    <source>
        <dbReference type="ARBA" id="ARBA00023125"/>
    </source>
</evidence>
<dbReference type="SUPFAM" id="SSF46785">
    <property type="entry name" value="Winged helix' DNA-binding domain"/>
    <property type="match status" value="1"/>
</dbReference>
<dbReference type="Proteomes" id="UP000597656">
    <property type="component" value="Unassembled WGS sequence"/>
</dbReference>
<dbReference type="PANTHER" id="PTHR30118:SF15">
    <property type="entry name" value="TRANSCRIPTIONAL REGULATORY PROTEIN"/>
    <property type="match status" value="1"/>
</dbReference>
<dbReference type="PANTHER" id="PTHR30118">
    <property type="entry name" value="HTH-TYPE TRANSCRIPTIONAL REGULATOR LEUO-RELATED"/>
    <property type="match status" value="1"/>
</dbReference>
<accession>A0ABQ2HYT5</accession>
<dbReference type="InterPro" id="IPR037402">
    <property type="entry name" value="YidZ_PBP2"/>
</dbReference>
<evidence type="ECO:0000256" key="2">
    <source>
        <dbReference type="ARBA" id="ARBA00023015"/>
    </source>
</evidence>
<dbReference type="InterPro" id="IPR036390">
    <property type="entry name" value="WH_DNA-bd_sf"/>
</dbReference>
<dbReference type="Gene3D" id="3.40.190.10">
    <property type="entry name" value="Periplasmic binding protein-like II"/>
    <property type="match status" value="2"/>
</dbReference>
<dbReference type="Pfam" id="PF03466">
    <property type="entry name" value="LysR_substrate"/>
    <property type="match status" value="1"/>
</dbReference>
<dbReference type="Gene3D" id="1.10.10.10">
    <property type="entry name" value="Winged helix-like DNA-binding domain superfamily/Winged helix DNA-binding domain"/>
    <property type="match status" value="1"/>
</dbReference>
<gene>
    <name evidence="6" type="ORF">GCM10011609_35300</name>
</gene>
<dbReference type="InterPro" id="IPR036388">
    <property type="entry name" value="WH-like_DNA-bd_sf"/>
</dbReference>
<comment type="caution">
    <text evidence="6">The sequence shown here is derived from an EMBL/GenBank/DDBJ whole genome shotgun (WGS) entry which is preliminary data.</text>
</comment>
<dbReference type="InterPro" id="IPR005119">
    <property type="entry name" value="LysR_subst-bd"/>
</dbReference>
<dbReference type="RefSeq" id="WP_189155807.1">
    <property type="nucleotide sequence ID" value="NZ_BMNC01000004.1"/>
</dbReference>
<reference evidence="7" key="1">
    <citation type="journal article" date="2019" name="Int. J. Syst. Evol. Microbiol.">
        <title>The Global Catalogue of Microorganisms (GCM) 10K type strain sequencing project: providing services to taxonomists for standard genome sequencing and annotation.</title>
        <authorList>
            <consortium name="The Broad Institute Genomics Platform"/>
            <consortium name="The Broad Institute Genome Sequencing Center for Infectious Disease"/>
            <person name="Wu L."/>
            <person name="Ma J."/>
        </authorList>
    </citation>
    <scope>NUCLEOTIDE SEQUENCE [LARGE SCALE GENOMIC DNA]</scope>
    <source>
        <strain evidence="7">CGMCC 4.7319</strain>
    </source>
</reference>